<dbReference type="EMBL" id="CP043893">
    <property type="protein sequence ID" value="QOI52646.1"/>
    <property type="molecule type" value="Genomic_DNA"/>
</dbReference>
<evidence type="ECO:0000313" key="2">
    <source>
        <dbReference type="Proteomes" id="UP000663255"/>
    </source>
</evidence>
<name>A0AAP9WN50_LEPIR</name>
<sequence length="73" mass="8247">MFCPENEEPTIFPPFKFADFDSGYLESSNKNGPVDSLQNSFGIDHLEQFYIRLGRKEPKAGRSALCKFGKVLS</sequence>
<organism evidence="1 2">
    <name type="scientific">Leptospira interrogans serovar Bataviae</name>
    <dbReference type="NCBI Taxonomy" id="312175"/>
    <lineage>
        <taxon>Bacteria</taxon>
        <taxon>Pseudomonadati</taxon>
        <taxon>Spirochaetota</taxon>
        <taxon>Spirochaetia</taxon>
        <taxon>Leptospirales</taxon>
        <taxon>Leptospiraceae</taxon>
        <taxon>Leptospira</taxon>
    </lineage>
</organism>
<proteinExistence type="predicted"/>
<accession>A0AAP9WN50</accession>
<gene>
    <name evidence="1" type="ORF">Lepto1489_18860</name>
</gene>
<evidence type="ECO:0000313" key="1">
    <source>
        <dbReference type="EMBL" id="QOI52646.1"/>
    </source>
</evidence>
<dbReference type="Proteomes" id="UP000663255">
    <property type="component" value="Chromosome 1"/>
</dbReference>
<protein>
    <submittedName>
        <fullName evidence="1">Uncharacterized protein</fullName>
    </submittedName>
</protein>
<reference evidence="1" key="1">
    <citation type="submission" date="2019-09" db="EMBL/GenBank/DDBJ databases">
        <title>Comparative Genomics of Leptospira interrogans Reveals Genome Plasticity - A Common Adaptive Strategy for Survival in Various Hosts.</title>
        <authorList>
            <person name="Ramli S.R."/>
            <person name="Bunk B."/>
            <person name="Goris M."/>
            <person name="Bhuju S."/>
            <person name="Jarek M."/>
            <person name="Sproer C."/>
            <person name="Mustakim S."/>
            <person name="Strommenger B."/>
            <person name="Pessler F."/>
        </authorList>
    </citation>
    <scope>NUCLEOTIDE SEQUENCE</scope>
    <source>
        <strain evidence="1">1489</strain>
    </source>
</reference>
<dbReference type="AlphaFoldDB" id="A0AAP9WN50"/>